<comment type="caution">
    <text evidence="1">The sequence shown here is derived from an EMBL/GenBank/DDBJ whole genome shotgun (WGS) entry which is preliminary data.</text>
</comment>
<accession>A0A840G9K2</accession>
<dbReference type="EMBL" id="JACIGE010000011">
    <property type="protein sequence ID" value="MBB4248535.1"/>
    <property type="molecule type" value="Genomic_DNA"/>
</dbReference>
<evidence type="ECO:0000313" key="1">
    <source>
        <dbReference type="EMBL" id="MBB4248535.1"/>
    </source>
</evidence>
<dbReference type="Gene3D" id="3.30.1460.40">
    <property type="entry name" value="[NiFe]-hydrogenase assembly chaperone, HybE"/>
    <property type="match status" value="1"/>
</dbReference>
<dbReference type="InterPro" id="IPR038530">
    <property type="entry name" value="NiFe-hyd_HybE_sf"/>
</dbReference>
<gene>
    <name evidence="1" type="ORF">GGD90_002927</name>
</gene>
<dbReference type="Proteomes" id="UP000587070">
    <property type="component" value="Unassembled WGS sequence"/>
</dbReference>
<proteinExistence type="predicted"/>
<protein>
    <submittedName>
        <fullName evidence="1">[NiFe] hydrogenase assembly HybE family chaperone</fullName>
    </submittedName>
</protein>
<reference evidence="1 2" key="1">
    <citation type="submission" date="2020-08" db="EMBL/GenBank/DDBJ databases">
        <title>Genome sequencing of Purple Non-Sulfur Bacteria from various extreme environments.</title>
        <authorList>
            <person name="Mayer M."/>
        </authorList>
    </citation>
    <scope>NUCLEOTIDE SEQUENCE [LARGE SCALE GENOMIC DNA]</scope>
    <source>
        <strain evidence="1 2">2761</strain>
    </source>
</reference>
<organism evidence="1 2">
    <name type="scientific">Rhodocyclus tenuis</name>
    <name type="common">Rhodospirillum tenue</name>
    <dbReference type="NCBI Taxonomy" id="1066"/>
    <lineage>
        <taxon>Bacteria</taxon>
        <taxon>Pseudomonadati</taxon>
        <taxon>Pseudomonadota</taxon>
        <taxon>Betaproteobacteria</taxon>
        <taxon>Rhodocyclales</taxon>
        <taxon>Rhodocyclaceae</taxon>
        <taxon>Rhodocyclus</taxon>
    </lineage>
</organism>
<name>A0A840G9K2_RHOTE</name>
<dbReference type="NCBIfam" id="TIGR03993">
    <property type="entry name" value="hydrog_HybE"/>
    <property type="match status" value="1"/>
</dbReference>
<dbReference type="AlphaFoldDB" id="A0A840G9K2"/>
<sequence length="186" mass="20070">MPAIGNSPSASPAIAPAAPAVSGALHLHRDNPSTLLEAVFGDVGRQRMAGLPFLNPRLRVEAVDFADWQGHWLGVLITPWAMNLLLLPASEQGWPRLTQGAIRRVAFAAGNYDFVASVDARLGELHTCSLFSPVLEFADQDSARQTARAARIALTTLDDLAAVDTHAAGEISAPLSRRDFLRRAWR</sequence>
<evidence type="ECO:0000313" key="2">
    <source>
        <dbReference type="Proteomes" id="UP000587070"/>
    </source>
</evidence>
<dbReference type="RefSeq" id="WP_184415217.1">
    <property type="nucleotide sequence ID" value="NZ_JACIGE010000011.1"/>
</dbReference>
<dbReference type="Pfam" id="PF11939">
    <property type="entry name" value="NiFe-hyd_HybE"/>
    <property type="match status" value="1"/>
</dbReference>
<keyword evidence="2" id="KW-1185">Reference proteome</keyword>
<dbReference type="InterPro" id="IPR023994">
    <property type="entry name" value="NiFe-hyd_HybE"/>
</dbReference>